<dbReference type="AlphaFoldDB" id="A0A645G3S3"/>
<proteinExistence type="predicted"/>
<protein>
    <submittedName>
        <fullName evidence="1">Uncharacterized protein</fullName>
    </submittedName>
</protein>
<dbReference type="EMBL" id="VSSQ01069553">
    <property type="protein sequence ID" value="MPN21547.1"/>
    <property type="molecule type" value="Genomic_DNA"/>
</dbReference>
<accession>A0A645G3S3</accession>
<gene>
    <name evidence="1" type="ORF">SDC9_168927</name>
</gene>
<reference evidence="1" key="1">
    <citation type="submission" date="2019-08" db="EMBL/GenBank/DDBJ databases">
        <authorList>
            <person name="Kucharzyk K."/>
            <person name="Murdoch R.W."/>
            <person name="Higgins S."/>
            <person name="Loffler F."/>
        </authorList>
    </citation>
    <scope>NUCLEOTIDE SEQUENCE</scope>
</reference>
<organism evidence="1">
    <name type="scientific">bioreactor metagenome</name>
    <dbReference type="NCBI Taxonomy" id="1076179"/>
    <lineage>
        <taxon>unclassified sequences</taxon>
        <taxon>metagenomes</taxon>
        <taxon>ecological metagenomes</taxon>
    </lineage>
</organism>
<name>A0A645G3S3_9ZZZZ</name>
<sequence length="69" mass="8038">MRIENIEKWNEVSVKLSARGYSLYQMQYAIDLPEGFHATFFSKESPLVEIVTYNNAVYDAILRYTLDGQ</sequence>
<evidence type="ECO:0000313" key="1">
    <source>
        <dbReference type="EMBL" id="MPN21547.1"/>
    </source>
</evidence>
<comment type="caution">
    <text evidence="1">The sequence shown here is derived from an EMBL/GenBank/DDBJ whole genome shotgun (WGS) entry which is preliminary data.</text>
</comment>